<dbReference type="InterPro" id="IPR006059">
    <property type="entry name" value="SBP"/>
</dbReference>
<evidence type="ECO:0000256" key="2">
    <source>
        <dbReference type="ARBA" id="ARBA00022448"/>
    </source>
</evidence>
<protein>
    <submittedName>
        <fullName evidence="5">Multiple sugar transport system substrate-binding protein</fullName>
    </submittedName>
</protein>
<evidence type="ECO:0000256" key="3">
    <source>
        <dbReference type="ARBA" id="ARBA00022729"/>
    </source>
</evidence>
<dbReference type="Proteomes" id="UP000321490">
    <property type="component" value="Unassembled WGS sequence"/>
</dbReference>
<feature type="region of interest" description="Disordered" evidence="4">
    <location>
        <begin position="1"/>
        <end position="22"/>
    </location>
</feature>
<dbReference type="PANTHER" id="PTHR43649:SF34">
    <property type="entry name" value="ABC TRANSPORTER PERIPLASMIC-BINDING PROTEIN YCJN-RELATED"/>
    <property type="match status" value="1"/>
</dbReference>
<dbReference type="AlphaFoldDB" id="A0A562ISU5"/>
<comment type="caution">
    <text evidence="5">The sequence shown here is derived from an EMBL/GenBank/DDBJ whole genome shotgun (WGS) entry which is preliminary data.</text>
</comment>
<dbReference type="EMBL" id="VLKF01000001">
    <property type="protein sequence ID" value="TWH73803.1"/>
    <property type="molecule type" value="Genomic_DNA"/>
</dbReference>
<gene>
    <name evidence="5" type="ORF">JD78_02327</name>
</gene>
<keyword evidence="5" id="KW-0762">Sugar transport</keyword>
<reference evidence="5 6" key="1">
    <citation type="submission" date="2019-07" db="EMBL/GenBank/DDBJ databases">
        <title>R&amp;d 2014.</title>
        <authorList>
            <person name="Klenk H.-P."/>
        </authorList>
    </citation>
    <scope>NUCLEOTIDE SEQUENCE [LARGE SCALE GENOMIC DNA]</scope>
    <source>
        <strain evidence="5 6">DSM 45764</strain>
    </source>
</reference>
<proteinExistence type="inferred from homology"/>
<keyword evidence="2" id="KW-0813">Transport</keyword>
<accession>A0A562ISU5</accession>
<evidence type="ECO:0000313" key="6">
    <source>
        <dbReference type="Proteomes" id="UP000321490"/>
    </source>
</evidence>
<keyword evidence="3" id="KW-0732">Signal</keyword>
<sequence length="452" mass="47971">MRDVRKVGVDGERAGPGRAAHRGRLRRGLGGAAAAVVLTSALAACGSDGGGTPTLTWYTNPDSGGQAEIAARCTEAAGGRYTIETAVLPREASQQREQLIRRLAANDSSIDIMSLDPPFIPEFAEAGFLAPVPEDVAERVTEDVVDSAIEGSTWDDELVAVPFWANTQLLWYRESVAEAAGLDMSEPVTWDEVVAAAQEQGVQVGVQGIRAEALTVWFNALIESAGGSIIQENSTDPSAIELGLTSEAGVRATEVMQMIATSGTAGPALSTANEDSTATAFEGPDGGFNVNYPFIYPRALAAVEDGTMDASVPEDYGWAIYPRVDEDTPAAPPYGGINLGVGAFSDNVDLAYEATECITSTENQAYYFVSNGNPASDTAVYDDPEVLEQFPMAPTIRDSLELAAPRPQTPYYSEVSGGIQRVYHPPSSVNPERTPEEATELINAVLRKEELL</sequence>
<dbReference type="Gene3D" id="3.40.190.10">
    <property type="entry name" value="Periplasmic binding protein-like II"/>
    <property type="match status" value="2"/>
</dbReference>
<dbReference type="InterPro" id="IPR050490">
    <property type="entry name" value="Bact_solute-bd_prot1"/>
</dbReference>
<evidence type="ECO:0000256" key="4">
    <source>
        <dbReference type="SAM" id="MobiDB-lite"/>
    </source>
</evidence>
<evidence type="ECO:0000256" key="1">
    <source>
        <dbReference type="ARBA" id="ARBA00008520"/>
    </source>
</evidence>
<feature type="compositionally biased region" description="Basic and acidic residues" evidence="4">
    <location>
        <begin position="1"/>
        <end position="15"/>
    </location>
</feature>
<dbReference type="Pfam" id="PF01547">
    <property type="entry name" value="SBP_bac_1"/>
    <property type="match status" value="1"/>
</dbReference>
<organism evidence="5 6">
    <name type="scientific">Modestobacter roseus</name>
    <dbReference type="NCBI Taxonomy" id="1181884"/>
    <lineage>
        <taxon>Bacteria</taxon>
        <taxon>Bacillati</taxon>
        <taxon>Actinomycetota</taxon>
        <taxon>Actinomycetes</taxon>
        <taxon>Geodermatophilales</taxon>
        <taxon>Geodermatophilaceae</taxon>
        <taxon>Modestobacter</taxon>
    </lineage>
</organism>
<name>A0A562ISU5_9ACTN</name>
<dbReference type="SUPFAM" id="SSF53850">
    <property type="entry name" value="Periplasmic binding protein-like II"/>
    <property type="match status" value="1"/>
</dbReference>
<evidence type="ECO:0000313" key="5">
    <source>
        <dbReference type="EMBL" id="TWH73803.1"/>
    </source>
</evidence>
<comment type="similarity">
    <text evidence="1">Belongs to the bacterial solute-binding protein 1 family.</text>
</comment>
<keyword evidence="6" id="KW-1185">Reference proteome</keyword>
<dbReference type="PANTHER" id="PTHR43649">
    <property type="entry name" value="ARABINOSE-BINDING PROTEIN-RELATED"/>
    <property type="match status" value="1"/>
</dbReference>